<comment type="caution">
    <text evidence="2">The sequence shown here is derived from an EMBL/GenBank/DDBJ whole genome shotgun (WGS) entry which is preliminary data.</text>
</comment>
<protein>
    <recommendedName>
        <fullName evidence="4">DnrO protein</fullName>
    </recommendedName>
</protein>
<evidence type="ECO:0008006" key="4">
    <source>
        <dbReference type="Google" id="ProtNLM"/>
    </source>
</evidence>
<keyword evidence="3" id="KW-1185">Reference proteome</keyword>
<dbReference type="Proteomes" id="UP000013047">
    <property type="component" value="Unassembled WGS sequence"/>
</dbReference>
<reference evidence="2 3" key="1">
    <citation type="submission" date="2012-09" db="EMBL/GenBank/DDBJ databases">
        <title>Draft Genome Sequences of 6 Strains from Genus Thauera.</title>
        <authorList>
            <person name="Liu B."/>
            <person name="Shapleigh J.P."/>
            <person name="Frostegard A.H."/>
        </authorList>
    </citation>
    <scope>NUCLEOTIDE SEQUENCE [LARGE SCALE GENOMIC DNA]</scope>
    <source>
        <strain evidence="2 3">B4P</strain>
    </source>
</reference>
<sequence>MQSRSSSRLLACGAVAIFAGLLSITPAVAADSHRHDTHAAVLQLDHGARWQTDAALRTGMEAIRDALARAIPQVHAGRFDGAQYRALAESVEGQVAYIVQNCKLKPEADEVLHAIIGRLGEGVEVIGGHAAGTKPEEGVVHLAQTLDDYAAHFDHPGWKGLETGH</sequence>
<organism evidence="2 3">
    <name type="scientific">Thauera phenylacetica B4P</name>
    <dbReference type="NCBI Taxonomy" id="1234382"/>
    <lineage>
        <taxon>Bacteria</taxon>
        <taxon>Pseudomonadati</taxon>
        <taxon>Pseudomonadota</taxon>
        <taxon>Betaproteobacteria</taxon>
        <taxon>Rhodocyclales</taxon>
        <taxon>Zoogloeaceae</taxon>
        <taxon>Thauera</taxon>
    </lineage>
</organism>
<dbReference type="AlphaFoldDB" id="N6ZPI0"/>
<dbReference type="OrthoDB" id="6933865at2"/>
<keyword evidence="1" id="KW-0732">Signal</keyword>
<evidence type="ECO:0000256" key="1">
    <source>
        <dbReference type="SAM" id="SignalP"/>
    </source>
</evidence>
<name>N6ZPI0_9RHOO</name>
<feature type="signal peptide" evidence="1">
    <location>
        <begin position="1"/>
        <end position="29"/>
    </location>
</feature>
<proteinExistence type="predicted"/>
<dbReference type="EMBL" id="AMXF01000111">
    <property type="protein sequence ID" value="ENO96402.1"/>
    <property type="molecule type" value="Genomic_DNA"/>
</dbReference>
<dbReference type="RefSeq" id="WP_004366191.1">
    <property type="nucleotide sequence ID" value="NZ_AMXF01000111.1"/>
</dbReference>
<feature type="chain" id="PRO_5004129099" description="DnrO protein" evidence="1">
    <location>
        <begin position="30"/>
        <end position="165"/>
    </location>
</feature>
<evidence type="ECO:0000313" key="2">
    <source>
        <dbReference type="EMBL" id="ENO96402.1"/>
    </source>
</evidence>
<gene>
    <name evidence="2" type="ORF">C667_14102</name>
</gene>
<accession>N6ZPI0</accession>
<evidence type="ECO:0000313" key="3">
    <source>
        <dbReference type="Proteomes" id="UP000013047"/>
    </source>
</evidence>